<accession>A0A0F5K2P3</accession>
<dbReference type="STRING" id="28092.WM40_05585"/>
<evidence type="ECO:0000313" key="3">
    <source>
        <dbReference type="Proteomes" id="UP000033618"/>
    </source>
</evidence>
<feature type="compositionally biased region" description="Polar residues" evidence="1">
    <location>
        <begin position="1"/>
        <end position="13"/>
    </location>
</feature>
<name>A0A0F5K2P3_9BURK</name>
<evidence type="ECO:0000256" key="1">
    <source>
        <dbReference type="SAM" id="MobiDB-lite"/>
    </source>
</evidence>
<dbReference type="EMBL" id="LAQU01000004">
    <property type="protein sequence ID" value="KKB64396.1"/>
    <property type="molecule type" value="Genomic_DNA"/>
</dbReference>
<dbReference type="Proteomes" id="UP000033618">
    <property type="component" value="Unassembled WGS sequence"/>
</dbReference>
<feature type="region of interest" description="Disordered" evidence="1">
    <location>
        <begin position="1"/>
        <end position="60"/>
    </location>
</feature>
<dbReference type="RefSeq" id="WP_024905684.1">
    <property type="nucleotide sequence ID" value="NZ_CADFGU010000008.1"/>
</dbReference>
<evidence type="ECO:0000313" key="2">
    <source>
        <dbReference type="EMBL" id="KKB64396.1"/>
    </source>
</evidence>
<comment type="caution">
    <text evidence="2">The sequence shown here is derived from an EMBL/GenBank/DDBJ whole genome shotgun (WGS) entry which is preliminary data.</text>
</comment>
<dbReference type="AlphaFoldDB" id="A0A0F5K2P3"/>
<sequence length="60" mass="6407">MLQHTQSANQPHPSNVEPDAIPPARKENGDIESDGTEDRDVIGSPNDPTSDPKKPSTEAS</sequence>
<gene>
    <name evidence="2" type="ORF">WM40_05585</name>
</gene>
<feature type="compositionally biased region" description="Basic and acidic residues" evidence="1">
    <location>
        <begin position="50"/>
        <end position="60"/>
    </location>
</feature>
<dbReference type="PATRIC" id="fig|28092.6.peg.1331"/>
<keyword evidence="3" id="KW-1185">Reference proteome</keyword>
<protein>
    <submittedName>
        <fullName evidence="2">Uncharacterized protein</fullName>
    </submittedName>
</protein>
<organism evidence="2 3">
    <name type="scientific">Robbsia andropogonis</name>
    <dbReference type="NCBI Taxonomy" id="28092"/>
    <lineage>
        <taxon>Bacteria</taxon>
        <taxon>Pseudomonadati</taxon>
        <taxon>Pseudomonadota</taxon>
        <taxon>Betaproteobacteria</taxon>
        <taxon>Burkholderiales</taxon>
        <taxon>Burkholderiaceae</taxon>
        <taxon>Robbsia</taxon>
    </lineage>
</organism>
<proteinExistence type="predicted"/>
<reference evidence="2 3" key="1">
    <citation type="submission" date="2015-03" db="EMBL/GenBank/DDBJ databases">
        <title>Draft Genome Sequence of Burkholderia andropogonis type strain ICMP2807, isolated from Sorghum bicolor.</title>
        <authorList>
            <person name="Lopes-Santos L."/>
            <person name="Castro D.B."/>
            <person name="Ottoboni L.M."/>
            <person name="Park D."/>
            <person name="Weirc B.S."/>
            <person name="Destefano S.A."/>
        </authorList>
    </citation>
    <scope>NUCLEOTIDE SEQUENCE [LARGE SCALE GENOMIC DNA]</scope>
    <source>
        <strain evidence="2 3">ICMP2807</strain>
    </source>
</reference>